<reference evidence="2" key="1">
    <citation type="submission" date="2019-08" db="EMBL/GenBank/DDBJ databases">
        <title>Marinilactibacillus psychrotolerans M13-2T whole genome sequencing project.</title>
        <authorList>
            <person name="Ishikawa M."/>
            <person name="Suzuki T."/>
            <person name="Matsutani M."/>
        </authorList>
    </citation>
    <scope>NUCLEOTIDE SEQUENCE</scope>
    <source>
        <strain evidence="2">M13-2T</strain>
    </source>
</reference>
<dbReference type="Proteomes" id="UP000887127">
    <property type="component" value="Unassembled WGS sequence"/>
</dbReference>
<accession>A0AAV3WTL9</accession>
<comment type="caution">
    <text evidence="2">The sequence shown here is derived from an EMBL/GenBank/DDBJ whole genome shotgun (WGS) entry which is preliminary data.</text>
</comment>
<proteinExistence type="predicted"/>
<dbReference type="RefSeq" id="WP_091761749.1">
    <property type="nucleotide sequence ID" value="NZ_BJVX01000008.1"/>
</dbReference>
<dbReference type="EMBL" id="BKBI01000011">
    <property type="protein sequence ID" value="GEQ36165.1"/>
    <property type="molecule type" value="Genomic_DNA"/>
</dbReference>
<gene>
    <name evidence="2" type="ORF">M132T_16730</name>
</gene>
<sequence>MFNKNKDTNNNRFVVKHTEDISEVGRLIILIDQETGVNYLQSWVGGGSSITPLLDERGEVVIDITPQV</sequence>
<protein>
    <recommendedName>
        <fullName evidence="1">DUF6440 domain-containing protein</fullName>
    </recommendedName>
</protein>
<dbReference type="Pfam" id="PF20037">
    <property type="entry name" value="DUF6440"/>
    <property type="match status" value="1"/>
</dbReference>
<evidence type="ECO:0000313" key="3">
    <source>
        <dbReference type="Proteomes" id="UP000887127"/>
    </source>
</evidence>
<dbReference type="GeneID" id="96911352"/>
<name>A0AAV3WTL9_9LACT</name>
<evidence type="ECO:0000313" key="2">
    <source>
        <dbReference type="EMBL" id="GEQ36165.1"/>
    </source>
</evidence>
<organism evidence="2 3">
    <name type="scientific">Marinilactibacillus psychrotolerans</name>
    <dbReference type="NCBI Taxonomy" id="191770"/>
    <lineage>
        <taxon>Bacteria</taxon>
        <taxon>Bacillati</taxon>
        <taxon>Bacillota</taxon>
        <taxon>Bacilli</taxon>
        <taxon>Lactobacillales</taxon>
        <taxon>Carnobacteriaceae</taxon>
        <taxon>Marinilactibacillus</taxon>
    </lineage>
</organism>
<dbReference type="InterPro" id="IPR045515">
    <property type="entry name" value="DUF6440"/>
</dbReference>
<evidence type="ECO:0000259" key="1">
    <source>
        <dbReference type="Pfam" id="PF20037"/>
    </source>
</evidence>
<feature type="domain" description="DUF6440" evidence="1">
    <location>
        <begin position="12"/>
        <end position="63"/>
    </location>
</feature>
<dbReference type="AlphaFoldDB" id="A0AAV3WTL9"/>